<dbReference type="AlphaFoldDB" id="A0AAW2AX00"/>
<sequence length="175" mass="19857">MNEGLGKESFPRPPVGGVMLAVRWSWKQAGVLFRSLSNSRLWMAVGFRASEDRLREVRAEGDEGEEEDVGEVGEGGERPLEMGRGRLEELKFCSLSNRWCLKVDERRRDSAERLDAERLARSALAWLEEAVKEDSATSWGYFRNLEGRWPEKLAALVLARSDSVALALLMFRLRA</sequence>
<evidence type="ECO:0000313" key="3">
    <source>
        <dbReference type="Proteomes" id="UP001479290"/>
    </source>
</evidence>
<reference evidence="2 3" key="1">
    <citation type="submission" date="2024-05" db="EMBL/GenBank/DDBJ databases">
        <title>A high-quality chromosomal-level genome assembly of Topmouth culter (Culter alburnus).</title>
        <authorList>
            <person name="Zhao H."/>
        </authorList>
    </citation>
    <scope>NUCLEOTIDE SEQUENCE [LARGE SCALE GENOMIC DNA]</scope>
    <source>
        <strain evidence="2">CATC2023</strain>
        <tissue evidence="2">Muscle</tissue>
    </source>
</reference>
<keyword evidence="3" id="KW-1185">Reference proteome</keyword>
<feature type="compositionally biased region" description="Acidic residues" evidence="1">
    <location>
        <begin position="62"/>
        <end position="71"/>
    </location>
</feature>
<organism evidence="2 3">
    <name type="scientific">Culter alburnus</name>
    <name type="common">Topmouth culter</name>
    <dbReference type="NCBI Taxonomy" id="194366"/>
    <lineage>
        <taxon>Eukaryota</taxon>
        <taxon>Metazoa</taxon>
        <taxon>Chordata</taxon>
        <taxon>Craniata</taxon>
        <taxon>Vertebrata</taxon>
        <taxon>Euteleostomi</taxon>
        <taxon>Actinopterygii</taxon>
        <taxon>Neopterygii</taxon>
        <taxon>Teleostei</taxon>
        <taxon>Ostariophysi</taxon>
        <taxon>Cypriniformes</taxon>
        <taxon>Xenocyprididae</taxon>
        <taxon>Xenocypridinae</taxon>
        <taxon>Culter</taxon>
    </lineage>
</organism>
<dbReference type="Proteomes" id="UP001479290">
    <property type="component" value="Unassembled WGS sequence"/>
</dbReference>
<proteinExistence type="predicted"/>
<accession>A0AAW2AX00</accession>
<evidence type="ECO:0000256" key="1">
    <source>
        <dbReference type="SAM" id="MobiDB-lite"/>
    </source>
</evidence>
<name>A0AAW2AX00_CULAL</name>
<feature type="region of interest" description="Disordered" evidence="1">
    <location>
        <begin position="58"/>
        <end position="80"/>
    </location>
</feature>
<evidence type="ECO:0000313" key="2">
    <source>
        <dbReference type="EMBL" id="KAK9977912.1"/>
    </source>
</evidence>
<comment type="caution">
    <text evidence="2">The sequence shown here is derived from an EMBL/GenBank/DDBJ whole genome shotgun (WGS) entry which is preliminary data.</text>
</comment>
<protein>
    <submittedName>
        <fullName evidence="2">Uncharacterized protein</fullName>
    </submittedName>
</protein>
<dbReference type="EMBL" id="JAWDJR010000003">
    <property type="protein sequence ID" value="KAK9977912.1"/>
    <property type="molecule type" value="Genomic_DNA"/>
</dbReference>
<gene>
    <name evidence="2" type="ORF">ABG768_019692</name>
</gene>